<feature type="binding site" evidence="6">
    <location>
        <begin position="108"/>
        <end position="111"/>
    </location>
    <ligand>
        <name>FMN</name>
        <dbReference type="ChEBI" id="CHEBI:58210"/>
    </ligand>
</feature>
<comment type="catalytic activity">
    <reaction evidence="5">
        <text>N,N-dimethyl-1,4-phenylenediamine + anthranilate + 2 NAD(+) = 2-(4-dimethylaminophenyl)diazenylbenzoate + 2 NADH + 2 H(+)</text>
        <dbReference type="Rhea" id="RHEA:55872"/>
        <dbReference type="ChEBI" id="CHEBI:15378"/>
        <dbReference type="ChEBI" id="CHEBI:15783"/>
        <dbReference type="ChEBI" id="CHEBI:16567"/>
        <dbReference type="ChEBI" id="CHEBI:57540"/>
        <dbReference type="ChEBI" id="CHEBI:57945"/>
        <dbReference type="ChEBI" id="CHEBI:71579"/>
        <dbReference type="EC" id="1.7.1.17"/>
    </reaction>
    <physiologicalReaction direction="right-to-left" evidence="5">
        <dbReference type="Rhea" id="RHEA:55874"/>
    </physiologicalReaction>
</comment>
<keyword evidence="2 6" id="KW-0288">FMN</keyword>
<feature type="domain" description="Flavodoxin-like fold" evidence="7">
    <location>
        <begin position="15"/>
        <end position="192"/>
    </location>
</feature>
<evidence type="ECO:0000256" key="5">
    <source>
        <dbReference type="ARBA" id="ARBA00048542"/>
    </source>
</evidence>
<comment type="caution">
    <text evidence="8">The sequence shown here is derived from an EMBL/GenBank/DDBJ whole genome shotgun (WGS) entry which is preliminary data.</text>
</comment>
<evidence type="ECO:0000256" key="6">
    <source>
        <dbReference type="HAMAP-Rule" id="MF_01216"/>
    </source>
</evidence>
<comment type="function">
    <text evidence="6">Quinone reductase that provides resistance to thiol-specific stress caused by electrophilic quinones.</text>
</comment>
<evidence type="ECO:0000313" key="8">
    <source>
        <dbReference type="EMBL" id="NRN65881.1"/>
    </source>
</evidence>
<accession>A0ABX2F4J2</accession>
<dbReference type="Pfam" id="PF02525">
    <property type="entry name" value="Flavodoxin_2"/>
    <property type="match status" value="1"/>
</dbReference>
<dbReference type="EC" id="1.7.1.17" evidence="6"/>
<evidence type="ECO:0000259" key="7">
    <source>
        <dbReference type="Pfam" id="PF02525"/>
    </source>
</evidence>
<comment type="caution">
    <text evidence="6">Lacks conserved residue(s) required for the propagation of feature annotation.</text>
</comment>
<gene>
    <name evidence="6" type="primary">azoR</name>
    <name evidence="8" type="ORF">GC106_30960</name>
</gene>
<keyword evidence="1 6" id="KW-0285">Flavoprotein</keyword>
<comment type="function">
    <text evidence="6">Also exhibits azoreductase activity. Catalyzes the reductive cleavage of the azo bond in aromatic azo compounds to the corresponding amines.</text>
</comment>
<dbReference type="EC" id="1.6.5.-" evidence="6"/>
<dbReference type="InterPro" id="IPR023048">
    <property type="entry name" value="NADH:quinone_OxRdtase_FMN_depd"/>
</dbReference>
<dbReference type="HAMAP" id="MF_01216">
    <property type="entry name" value="Azoreductase_type1"/>
    <property type="match status" value="1"/>
</dbReference>
<dbReference type="Gene3D" id="3.40.50.360">
    <property type="match status" value="1"/>
</dbReference>
<dbReference type="PANTHER" id="PTHR43741:SF4">
    <property type="entry name" value="FMN-DEPENDENT NADH:QUINONE OXIDOREDUCTASE"/>
    <property type="match status" value="1"/>
</dbReference>
<feature type="binding site" evidence="6">
    <location>
        <position position="22"/>
    </location>
    <ligand>
        <name>FMN</name>
        <dbReference type="ChEBI" id="CHEBI:58210"/>
    </ligand>
</feature>
<evidence type="ECO:0000256" key="4">
    <source>
        <dbReference type="ARBA" id="ARBA00023027"/>
    </source>
</evidence>
<dbReference type="Proteomes" id="UP000763557">
    <property type="component" value="Unassembled WGS sequence"/>
</dbReference>
<evidence type="ECO:0000256" key="2">
    <source>
        <dbReference type="ARBA" id="ARBA00022643"/>
    </source>
</evidence>
<comment type="cofactor">
    <cofactor evidence="6">
        <name>FMN</name>
        <dbReference type="ChEBI" id="CHEBI:58210"/>
    </cofactor>
    <text evidence="6">Binds 1 FMN per subunit.</text>
</comment>
<dbReference type="PANTHER" id="PTHR43741">
    <property type="entry name" value="FMN-DEPENDENT NADH-AZOREDUCTASE 1"/>
    <property type="match status" value="1"/>
</dbReference>
<protein>
    <recommendedName>
        <fullName evidence="6">FMN dependent NADH:quinone oxidoreductase</fullName>
        <ecNumber evidence="6">1.6.5.-</ecNumber>
    </recommendedName>
    <alternativeName>
        <fullName evidence="6">Azo-dye reductase</fullName>
    </alternativeName>
    <alternativeName>
        <fullName evidence="6">FMN-dependent NADH-azo compound oxidoreductase</fullName>
    </alternativeName>
    <alternativeName>
        <fullName evidence="6">FMN-dependent NADH-azoreductase</fullName>
        <ecNumber evidence="6">1.7.1.17</ecNumber>
    </alternativeName>
</protein>
<feature type="binding site" evidence="6">
    <location>
        <begin position="28"/>
        <end position="30"/>
    </location>
    <ligand>
        <name>FMN</name>
        <dbReference type="ChEBI" id="CHEBI:58210"/>
    </ligand>
</feature>
<dbReference type="SUPFAM" id="SSF52218">
    <property type="entry name" value="Flavoproteins"/>
    <property type="match status" value="1"/>
</dbReference>
<dbReference type="InterPro" id="IPR029039">
    <property type="entry name" value="Flavoprotein-like_sf"/>
</dbReference>
<evidence type="ECO:0000313" key="9">
    <source>
        <dbReference type="Proteomes" id="UP000763557"/>
    </source>
</evidence>
<keyword evidence="4 6" id="KW-0520">NAD</keyword>
<proteinExistence type="inferred from homology"/>
<evidence type="ECO:0000256" key="1">
    <source>
        <dbReference type="ARBA" id="ARBA00022630"/>
    </source>
</evidence>
<dbReference type="EMBL" id="JAAATY010000008">
    <property type="protein sequence ID" value="NRN65881.1"/>
    <property type="molecule type" value="Genomic_DNA"/>
</dbReference>
<organism evidence="8 9">
    <name type="scientific">Kibdelosporangium persicum</name>
    <dbReference type="NCBI Taxonomy" id="2698649"/>
    <lineage>
        <taxon>Bacteria</taxon>
        <taxon>Bacillati</taxon>
        <taxon>Actinomycetota</taxon>
        <taxon>Actinomycetes</taxon>
        <taxon>Pseudonocardiales</taxon>
        <taxon>Pseudonocardiaceae</taxon>
        <taxon>Kibdelosporangium</taxon>
    </lineage>
</organism>
<comment type="similarity">
    <text evidence="6">Belongs to the azoreductase type 1 family.</text>
</comment>
<comment type="catalytic activity">
    <reaction evidence="6">
        <text>2 a quinone + NADH + H(+) = 2 a 1,4-benzosemiquinone + NAD(+)</text>
        <dbReference type="Rhea" id="RHEA:65952"/>
        <dbReference type="ChEBI" id="CHEBI:15378"/>
        <dbReference type="ChEBI" id="CHEBI:57540"/>
        <dbReference type="ChEBI" id="CHEBI:57945"/>
        <dbReference type="ChEBI" id="CHEBI:132124"/>
        <dbReference type="ChEBI" id="CHEBI:134225"/>
    </reaction>
</comment>
<dbReference type="InterPro" id="IPR003680">
    <property type="entry name" value="Flavodoxin_fold"/>
</dbReference>
<dbReference type="InterPro" id="IPR050104">
    <property type="entry name" value="FMN-dep_NADH:Q_OxRdtase_AzoR1"/>
</dbReference>
<sequence>MTQNILIRIFSVMTNLLHIDSSIQGAHSHSRPVSAAFAESWRTANPDGGYTYRDFAVDPVGHVTGLYMTAANVPADERTPEMRAEYDKVKPLRDELLAADVILLGVPMYNFTIPSTIKTWFDHVLVPELRADPETGRGPLNGKKVFVVTARGGSYGPGTPKESWDHQEPLLRLYFNGLGLDEDLTFVHTEMTLAYVVEHLKQFQHIADTSKENAYKAVQELAAMA</sequence>
<comment type="subunit">
    <text evidence="6">Homodimer.</text>
</comment>
<keyword evidence="9" id="KW-1185">Reference proteome</keyword>
<reference evidence="8 9" key="1">
    <citation type="submission" date="2020-01" db="EMBL/GenBank/DDBJ databases">
        <title>Kibdelosporangium persica a novel Actinomycetes from a hot desert in Iran.</title>
        <authorList>
            <person name="Safaei N."/>
            <person name="Zaburannyi N."/>
            <person name="Mueller R."/>
            <person name="Wink J."/>
        </authorList>
    </citation>
    <scope>NUCLEOTIDE SEQUENCE [LARGE SCALE GENOMIC DNA]</scope>
    <source>
        <strain evidence="8 9">4NS15</strain>
    </source>
</reference>
<keyword evidence="3 6" id="KW-0560">Oxidoreductase</keyword>
<evidence type="ECO:0000256" key="3">
    <source>
        <dbReference type="ARBA" id="ARBA00023002"/>
    </source>
</evidence>
<name>A0ABX2F4J2_9PSEU</name>